<organism evidence="2 3">
    <name type="scientific">Candida verbasci</name>
    <dbReference type="NCBI Taxonomy" id="1227364"/>
    <lineage>
        <taxon>Eukaryota</taxon>
        <taxon>Fungi</taxon>
        <taxon>Dikarya</taxon>
        <taxon>Ascomycota</taxon>
        <taxon>Saccharomycotina</taxon>
        <taxon>Pichiomycetes</taxon>
        <taxon>Debaryomycetaceae</taxon>
        <taxon>Candida/Lodderomyces clade</taxon>
        <taxon>Candida</taxon>
    </lineage>
</organism>
<accession>A0A9W4XD71</accession>
<feature type="chain" id="PRO_5040726327" evidence="1">
    <location>
        <begin position="22"/>
        <end position="271"/>
    </location>
</feature>
<gene>
    <name evidence="2" type="ORF">CANVERA_P2502</name>
</gene>
<evidence type="ECO:0000313" key="2">
    <source>
        <dbReference type="EMBL" id="CAI5757990.1"/>
    </source>
</evidence>
<evidence type="ECO:0000313" key="3">
    <source>
        <dbReference type="Proteomes" id="UP001152885"/>
    </source>
</evidence>
<name>A0A9W4XD71_9ASCO</name>
<dbReference type="OrthoDB" id="4016272at2759"/>
<proteinExistence type="predicted"/>
<keyword evidence="3" id="KW-1185">Reference proteome</keyword>
<protein>
    <submittedName>
        <fullName evidence="2">Uncharacterized protein</fullName>
    </submittedName>
</protein>
<reference evidence="2" key="1">
    <citation type="submission" date="2022-12" db="EMBL/GenBank/DDBJ databases">
        <authorList>
            <person name="Brejova B."/>
        </authorList>
    </citation>
    <scope>NUCLEOTIDE SEQUENCE</scope>
</reference>
<dbReference type="AlphaFoldDB" id="A0A9W4XD71"/>
<sequence>MFLIQILLISLVFCLPDQSQSCITNNNIPFTGYKVEYQLNVQKWHGSYHLLYCNDNKLIYDSSLNDSIPWTKPIDYYTSKSFNDSQIVVMSRRKSFALRKLPIYLPNSLIGSLYYGPELKQIHLLNSTNTVKSIPLMAANIFRNWMEVNYKFQFIYHVPILTTPGIDSKRFSHGFFESGKKENDWDQYISIKEAYSYNYDSRILFRKALDNTLLYVDKLTNNNKIVKLKVKNKVEKGSKALFWRLIMLSKIVNQDTFNKILIKLDSFSKYK</sequence>
<keyword evidence="1" id="KW-0732">Signal</keyword>
<evidence type="ECO:0000256" key="1">
    <source>
        <dbReference type="SAM" id="SignalP"/>
    </source>
</evidence>
<dbReference type="EMBL" id="CANTUO010000002">
    <property type="protein sequence ID" value="CAI5757990.1"/>
    <property type="molecule type" value="Genomic_DNA"/>
</dbReference>
<feature type="signal peptide" evidence="1">
    <location>
        <begin position="1"/>
        <end position="21"/>
    </location>
</feature>
<dbReference type="Proteomes" id="UP001152885">
    <property type="component" value="Unassembled WGS sequence"/>
</dbReference>
<comment type="caution">
    <text evidence="2">The sequence shown here is derived from an EMBL/GenBank/DDBJ whole genome shotgun (WGS) entry which is preliminary data.</text>
</comment>